<name>A0A4R6JE22_9ACTN</name>
<organism evidence="1 2">
    <name type="scientific">Kribbella caucasensis</name>
    <dbReference type="NCBI Taxonomy" id="2512215"/>
    <lineage>
        <taxon>Bacteria</taxon>
        <taxon>Bacillati</taxon>
        <taxon>Actinomycetota</taxon>
        <taxon>Actinomycetes</taxon>
        <taxon>Propionibacteriales</taxon>
        <taxon>Kribbellaceae</taxon>
        <taxon>Kribbella</taxon>
    </lineage>
</organism>
<dbReference type="RefSeq" id="WP_133805350.1">
    <property type="nucleotide sequence ID" value="NZ_SNWQ01000033.1"/>
</dbReference>
<reference evidence="1 2" key="1">
    <citation type="submission" date="2019-03" db="EMBL/GenBank/DDBJ databases">
        <title>Genomic Encyclopedia of Type Strains, Phase III (KMG-III): the genomes of soil and plant-associated and newly described type strains.</title>
        <authorList>
            <person name="Whitman W."/>
        </authorList>
    </citation>
    <scope>NUCLEOTIDE SEQUENCE [LARGE SCALE GENOMIC DNA]</scope>
    <source>
        <strain evidence="1 2">VKM Ac-2527</strain>
    </source>
</reference>
<dbReference type="AlphaFoldDB" id="A0A4R6JE22"/>
<protein>
    <submittedName>
        <fullName evidence="1">Uncharacterized protein</fullName>
    </submittedName>
</protein>
<proteinExistence type="predicted"/>
<dbReference type="OrthoDB" id="118735at2"/>
<dbReference type="SUPFAM" id="SSF64076">
    <property type="entry name" value="MTH938-like"/>
    <property type="match status" value="1"/>
</dbReference>
<sequence length="116" mass="12987">MRFERFTFGSISIDGVTYQHDVVVDCGTIRERSKKPSKRFRAAFGHTPLSVQEKIPWKCRRLVVGTGVDGALPVMDDVRREAVHRNVELLILPTSEAIDALRSNPQGTNAILHVTC</sequence>
<dbReference type="Gene3D" id="3.40.1230.10">
    <property type="entry name" value="MTH938-like"/>
    <property type="match status" value="1"/>
</dbReference>
<evidence type="ECO:0000313" key="2">
    <source>
        <dbReference type="Proteomes" id="UP000295388"/>
    </source>
</evidence>
<keyword evidence="2" id="KW-1185">Reference proteome</keyword>
<accession>A0A4R6JE22</accession>
<gene>
    <name evidence="1" type="ORF">EV643_13319</name>
</gene>
<dbReference type="InterPro" id="IPR036748">
    <property type="entry name" value="MTH938-like_sf"/>
</dbReference>
<dbReference type="Proteomes" id="UP000295388">
    <property type="component" value="Unassembled WGS sequence"/>
</dbReference>
<comment type="caution">
    <text evidence="1">The sequence shown here is derived from an EMBL/GenBank/DDBJ whole genome shotgun (WGS) entry which is preliminary data.</text>
</comment>
<evidence type="ECO:0000313" key="1">
    <source>
        <dbReference type="EMBL" id="TDO33221.1"/>
    </source>
</evidence>
<dbReference type="EMBL" id="SNWQ01000033">
    <property type="protein sequence ID" value="TDO33221.1"/>
    <property type="molecule type" value="Genomic_DNA"/>
</dbReference>